<keyword evidence="1" id="KW-0812">Transmembrane</keyword>
<dbReference type="EMBL" id="GBHO01033247">
    <property type="protein sequence ID" value="JAG10357.1"/>
    <property type="molecule type" value="Transcribed_RNA"/>
</dbReference>
<keyword evidence="1" id="KW-0472">Membrane</keyword>
<feature type="transmembrane region" description="Helical" evidence="1">
    <location>
        <begin position="96"/>
        <end position="117"/>
    </location>
</feature>
<dbReference type="AlphaFoldDB" id="A0A0A9WPG4"/>
<evidence type="ECO:0000256" key="1">
    <source>
        <dbReference type="SAM" id="Phobius"/>
    </source>
</evidence>
<accession>A0A0A9WPG4</accession>
<gene>
    <name evidence="2" type="primary">Nod2</name>
    <name evidence="2" type="ORF">CM83_8787</name>
</gene>
<proteinExistence type="predicted"/>
<protein>
    <submittedName>
        <fullName evidence="2">Nucleotide-binding oligomerization domain-containing protein 2</fullName>
    </submittedName>
</protein>
<name>A0A0A9WPG4_LYGHE</name>
<evidence type="ECO:0000313" key="2">
    <source>
        <dbReference type="EMBL" id="JAG10357.1"/>
    </source>
</evidence>
<reference evidence="2" key="1">
    <citation type="journal article" date="2014" name="PLoS ONE">
        <title>Transcriptome-Based Identification of ABC Transporters in the Western Tarnished Plant Bug Lygus hesperus.</title>
        <authorList>
            <person name="Hull J.J."/>
            <person name="Chaney K."/>
            <person name="Geib S.M."/>
            <person name="Fabrick J.A."/>
            <person name="Brent C.S."/>
            <person name="Walsh D."/>
            <person name="Lavine L.C."/>
        </authorList>
    </citation>
    <scope>NUCLEOTIDE SEQUENCE</scope>
</reference>
<reference evidence="2" key="2">
    <citation type="submission" date="2014-07" db="EMBL/GenBank/DDBJ databases">
        <authorList>
            <person name="Hull J."/>
        </authorList>
    </citation>
    <scope>NUCLEOTIDE SEQUENCE</scope>
</reference>
<sequence>MPTRISTTAPLCFQFPTSPPAAGSPMLVSNFPPPTTETHLRKPLVARKNLLPPVRVALYAPSGTCTPLYLQTLYLCLRGYRTSIVGILRCYSRSRLLAPTTYLLGAFAYSFATFHLHFPLLLPTHRHLLAPTPRSNVLVGSVGFSIQLPTFLSSSTPSSRPPFRFPSLLPSHPLRRLRSTICCTAASTATPTTCVAISAASAPTLLFSTLLHHLRALCSLFLLRLRCLCYLSHLHLRWRRYLSHLHLPWWHHPPSRWCSNTPLSNPTHVPDNFSTAAAAPLSPPPIPAVLWRSPGRSTGCHNSQL</sequence>
<organism evidence="2">
    <name type="scientific">Lygus hesperus</name>
    <name type="common">Western plant bug</name>
    <dbReference type="NCBI Taxonomy" id="30085"/>
    <lineage>
        <taxon>Eukaryota</taxon>
        <taxon>Metazoa</taxon>
        <taxon>Ecdysozoa</taxon>
        <taxon>Arthropoda</taxon>
        <taxon>Hexapoda</taxon>
        <taxon>Insecta</taxon>
        <taxon>Pterygota</taxon>
        <taxon>Neoptera</taxon>
        <taxon>Paraneoptera</taxon>
        <taxon>Hemiptera</taxon>
        <taxon>Heteroptera</taxon>
        <taxon>Panheteroptera</taxon>
        <taxon>Cimicomorpha</taxon>
        <taxon>Miridae</taxon>
        <taxon>Mirini</taxon>
        <taxon>Lygus</taxon>
    </lineage>
</organism>
<feature type="non-terminal residue" evidence="2">
    <location>
        <position position="305"/>
    </location>
</feature>
<keyword evidence="1" id="KW-1133">Transmembrane helix</keyword>